<evidence type="ECO:0000259" key="3">
    <source>
        <dbReference type="PROSITE" id="PS51782"/>
    </source>
</evidence>
<dbReference type="OrthoDB" id="5084290at2"/>
<protein>
    <submittedName>
        <fullName evidence="4">LysM peptidoglycan-binding domain-containing protein</fullName>
    </submittedName>
</protein>
<dbReference type="Pfam" id="PF01476">
    <property type="entry name" value="LysM"/>
    <property type="match status" value="1"/>
</dbReference>
<dbReference type="Proteomes" id="UP000296469">
    <property type="component" value="Chromosome"/>
</dbReference>
<keyword evidence="2" id="KW-1133">Transmembrane helix</keyword>
<keyword evidence="2" id="KW-0812">Transmembrane</keyword>
<evidence type="ECO:0000313" key="5">
    <source>
        <dbReference type="Proteomes" id="UP000296469"/>
    </source>
</evidence>
<dbReference type="PROSITE" id="PS51782">
    <property type="entry name" value="LYSM"/>
    <property type="match status" value="1"/>
</dbReference>
<accession>A0A4V1CMS0</accession>
<organism evidence="4 5">
    <name type="scientific">Cellulomonas shaoxiangyii</name>
    <dbReference type="NCBI Taxonomy" id="2566013"/>
    <lineage>
        <taxon>Bacteria</taxon>
        <taxon>Bacillati</taxon>
        <taxon>Actinomycetota</taxon>
        <taxon>Actinomycetes</taxon>
        <taxon>Micrococcales</taxon>
        <taxon>Cellulomonadaceae</taxon>
        <taxon>Cellulomonas</taxon>
    </lineage>
</organism>
<sequence>MSAMTIAPGRIAAGTTAGPTGGAGRAAPGRPSARVARTTAAEAPLRLTARGRLVVWLLALTLAVASGVGGAALSARADGPRGGTEVERVVVAPGETLWGLAAAVAGPGDDVRDVVLQLMELNELPAGGLQAGQTVVVPAR</sequence>
<evidence type="ECO:0000256" key="2">
    <source>
        <dbReference type="SAM" id="Phobius"/>
    </source>
</evidence>
<dbReference type="InterPro" id="IPR036779">
    <property type="entry name" value="LysM_dom_sf"/>
</dbReference>
<dbReference type="RefSeq" id="WP_135972495.1">
    <property type="nucleotide sequence ID" value="NZ_CP039291.1"/>
</dbReference>
<evidence type="ECO:0000313" key="4">
    <source>
        <dbReference type="EMBL" id="QCB93915.1"/>
    </source>
</evidence>
<evidence type="ECO:0000256" key="1">
    <source>
        <dbReference type="SAM" id="MobiDB-lite"/>
    </source>
</evidence>
<proteinExistence type="predicted"/>
<feature type="domain" description="LysM" evidence="3">
    <location>
        <begin position="87"/>
        <end position="137"/>
    </location>
</feature>
<feature type="compositionally biased region" description="Low complexity" evidence="1">
    <location>
        <begin position="1"/>
        <end position="18"/>
    </location>
</feature>
<dbReference type="CDD" id="cd00118">
    <property type="entry name" value="LysM"/>
    <property type="match status" value="1"/>
</dbReference>
<keyword evidence="5" id="KW-1185">Reference proteome</keyword>
<dbReference type="InterPro" id="IPR018392">
    <property type="entry name" value="LysM"/>
</dbReference>
<feature type="transmembrane region" description="Helical" evidence="2">
    <location>
        <begin position="53"/>
        <end position="73"/>
    </location>
</feature>
<reference evidence="4 5" key="1">
    <citation type="submission" date="2019-04" db="EMBL/GenBank/DDBJ databases">
        <title>Isolation and identification of Cellulomonas shaoxiangyii sp. Nov. isolated from feces of the Tibetan antelopes (Pantholops hodgsonii) in the Qinghai-Tibet plateau of China.</title>
        <authorList>
            <person name="Tian Z."/>
        </authorList>
    </citation>
    <scope>NUCLEOTIDE SEQUENCE [LARGE SCALE GENOMIC DNA]</scope>
    <source>
        <strain evidence="4 5">Z28</strain>
    </source>
</reference>
<dbReference type="EMBL" id="CP039291">
    <property type="protein sequence ID" value="QCB93915.1"/>
    <property type="molecule type" value="Genomic_DNA"/>
</dbReference>
<keyword evidence="2" id="KW-0472">Membrane</keyword>
<dbReference type="Gene3D" id="3.10.350.10">
    <property type="entry name" value="LysM domain"/>
    <property type="match status" value="1"/>
</dbReference>
<feature type="region of interest" description="Disordered" evidence="1">
    <location>
        <begin position="1"/>
        <end position="31"/>
    </location>
</feature>
<dbReference type="KEGG" id="celz:E5225_10425"/>
<name>A0A4V1CMS0_9CELL</name>
<gene>
    <name evidence="4" type="ORF">E5225_10425</name>
</gene>
<dbReference type="SMART" id="SM00257">
    <property type="entry name" value="LysM"/>
    <property type="match status" value="1"/>
</dbReference>
<dbReference type="AlphaFoldDB" id="A0A4V1CMS0"/>